<dbReference type="SUPFAM" id="SSF49695">
    <property type="entry name" value="gamma-Crystallin-like"/>
    <property type="match status" value="1"/>
</dbReference>
<accession>A0ABP1PHD7</accession>
<sequence length="487" mass="55366">MTKYISKMSRIKYKAWFFAQVVVTLFSLIPVSYSFQNPYQSKKCGEIFAEDGFSGAKLELVDQDHSLNLADNYQVSNGWNKTSSIRVESGCVMNICNDTHFDGECKTLTNGSYGTSQLSSSIGFTIASVGCDCEKVRKISDIKPPHFKGCNTCNTYYTDLANTSNLFPEEFRTKVKSLRLRKGCELTLYPEEDYQGDPDIITDEIVENYRTEFLSYECKCNDQNFEPRPPPPRPSNFPPLVDIPPTIKELLNMLGDPKYAKHEGLKASVKSWQKKRSQKSAYILLLGSTGSGKSSTINLLFDNPTITKTGDFLSTTTHIHEYKVTMPIDELGLANTELRIIDTPSLGDTRGVQQDAKFLAILDQFLSTHEELKDRIPNAVLVFHKFTDNRFAGEGSRYVKMLRGLNAFREKLTDENYSNVIHVFTHFSSATKQTKRNPWARLATFKGADQNLYCKNHHHSQTTTQHLYSIDTHADRKRLEQRQNQKP</sequence>
<dbReference type="PANTHER" id="PTHR32046">
    <property type="entry name" value="G DOMAIN-CONTAINING PROTEIN"/>
    <property type="match status" value="1"/>
</dbReference>
<comment type="caution">
    <text evidence="2">The sequence shown here is derived from an EMBL/GenBank/DDBJ whole genome shotgun (WGS) entry which is preliminary data.</text>
</comment>
<dbReference type="InterPro" id="IPR006073">
    <property type="entry name" value="GTP-bd"/>
</dbReference>
<proteinExistence type="predicted"/>
<dbReference type="Pfam" id="PF01926">
    <property type="entry name" value="MMR_HSR1"/>
    <property type="match status" value="1"/>
</dbReference>
<feature type="domain" description="G" evidence="1">
    <location>
        <begin position="283"/>
        <end position="367"/>
    </location>
</feature>
<dbReference type="PANTHER" id="PTHR32046:SF11">
    <property type="entry name" value="IMMUNE-ASSOCIATED NUCLEOTIDE-BINDING PROTEIN 10-LIKE"/>
    <property type="match status" value="1"/>
</dbReference>
<protein>
    <recommendedName>
        <fullName evidence="1">G domain-containing protein</fullName>
    </recommendedName>
</protein>
<keyword evidence="3" id="KW-1185">Reference proteome</keyword>
<reference evidence="2 3" key="1">
    <citation type="submission" date="2024-08" db="EMBL/GenBank/DDBJ databases">
        <authorList>
            <person name="Cucini C."/>
            <person name="Frati F."/>
        </authorList>
    </citation>
    <scope>NUCLEOTIDE SEQUENCE [LARGE SCALE GENOMIC DNA]</scope>
</reference>
<name>A0ABP1PHD7_9HEXA</name>
<evidence type="ECO:0000313" key="3">
    <source>
        <dbReference type="Proteomes" id="UP001642540"/>
    </source>
</evidence>
<dbReference type="SUPFAM" id="SSF52540">
    <property type="entry name" value="P-loop containing nucleoside triphosphate hydrolases"/>
    <property type="match status" value="1"/>
</dbReference>
<evidence type="ECO:0000259" key="1">
    <source>
        <dbReference type="Pfam" id="PF01926"/>
    </source>
</evidence>
<dbReference type="Gene3D" id="2.60.20.10">
    <property type="entry name" value="Crystallins"/>
    <property type="match status" value="2"/>
</dbReference>
<dbReference type="EMBL" id="CAXLJM020000001">
    <property type="protein sequence ID" value="CAL8067922.1"/>
    <property type="molecule type" value="Genomic_DNA"/>
</dbReference>
<gene>
    <name evidence="2" type="ORF">ODALV1_LOCUS25</name>
</gene>
<evidence type="ECO:0000313" key="2">
    <source>
        <dbReference type="EMBL" id="CAL8067922.1"/>
    </source>
</evidence>
<dbReference type="Gene3D" id="3.40.50.300">
    <property type="entry name" value="P-loop containing nucleotide triphosphate hydrolases"/>
    <property type="match status" value="1"/>
</dbReference>
<dbReference type="InterPro" id="IPR011024">
    <property type="entry name" value="G_crystallin-like"/>
</dbReference>
<dbReference type="InterPro" id="IPR027417">
    <property type="entry name" value="P-loop_NTPase"/>
</dbReference>
<dbReference type="Proteomes" id="UP001642540">
    <property type="component" value="Unassembled WGS sequence"/>
</dbReference>
<organism evidence="2 3">
    <name type="scientific">Orchesella dallaii</name>
    <dbReference type="NCBI Taxonomy" id="48710"/>
    <lineage>
        <taxon>Eukaryota</taxon>
        <taxon>Metazoa</taxon>
        <taxon>Ecdysozoa</taxon>
        <taxon>Arthropoda</taxon>
        <taxon>Hexapoda</taxon>
        <taxon>Collembola</taxon>
        <taxon>Entomobryomorpha</taxon>
        <taxon>Entomobryoidea</taxon>
        <taxon>Orchesellidae</taxon>
        <taxon>Orchesellinae</taxon>
        <taxon>Orchesella</taxon>
    </lineage>
</organism>